<evidence type="ECO:0000313" key="4">
    <source>
        <dbReference type="EMBL" id="KAH0577336.1"/>
    </source>
</evidence>
<accession>V6M0G6</accession>
<dbReference type="VEuPathDB" id="GiardiaDB:SS50377_20687"/>
<dbReference type="Gene3D" id="3.40.50.1240">
    <property type="entry name" value="Phosphoglycerate mutase-like"/>
    <property type="match status" value="1"/>
</dbReference>
<reference evidence="4" key="2">
    <citation type="submission" date="2020-12" db="EMBL/GenBank/DDBJ databases">
        <title>New Spironucleus salmonicida genome in near-complete chromosomes.</title>
        <authorList>
            <person name="Xu F."/>
            <person name="Kurt Z."/>
            <person name="Jimenez-Gonzalez A."/>
            <person name="Astvaldsson A."/>
            <person name="Andersson J.O."/>
            <person name="Svard S.G."/>
        </authorList>
    </citation>
    <scope>NUCLEOTIDE SEQUENCE</scope>
    <source>
        <strain evidence="4">ATCC 50377</strain>
    </source>
</reference>
<dbReference type="CDD" id="cd07061">
    <property type="entry name" value="HP_HAP_like"/>
    <property type="match status" value="1"/>
</dbReference>
<keyword evidence="5" id="KW-1185">Reference proteome</keyword>
<dbReference type="AlphaFoldDB" id="V6M0G6"/>
<dbReference type="PANTHER" id="PTHR11567">
    <property type="entry name" value="ACID PHOSPHATASE-RELATED"/>
    <property type="match status" value="1"/>
</dbReference>
<protein>
    <submittedName>
        <fullName evidence="3 4">Acid phosphatase</fullName>
    </submittedName>
</protein>
<organism evidence="3">
    <name type="scientific">Spironucleus salmonicida</name>
    <dbReference type="NCBI Taxonomy" id="348837"/>
    <lineage>
        <taxon>Eukaryota</taxon>
        <taxon>Metamonada</taxon>
        <taxon>Diplomonadida</taxon>
        <taxon>Hexamitidae</taxon>
        <taxon>Hexamitinae</taxon>
        <taxon>Spironucleus</taxon>
    </lineage>
</organism>
<dbReference type="EMBL" id="AUWU02000001">
    <property type="protein sequence ID" value="KAH0577336.1"/>
    <property type="molecule type" value="Genomic_DNA"/>
</dbReference>
<comment type="similarity">
    <text evidence="1">Belongs to the histidine acid phosphatase family.</text>
</comment>
<sequence length="360" mass="40753">MAVKVKYLTLIIVSFTTLLFLVQSYLKYQISDVQKVLVISRHGARTSFHPLPGEQDPICLQPIISYGKHQHKINQPSKNCEPGDLVQLGFDQHKELGKRWRLAYSHLIGSKYDPSTVYLRSSDTPRTRASLAGQLEGMYPVPQNVTVYTPNSQLDGTFPHYLCNWRIGFKQYIESQTRFDLKKLNALRAKTNTTLNWDMFYDSFQSSISMNQSHPATDNELRMAQAETNKLWNGLFCNQNDTLYTSHTKAAIGPIFDDIESFMQSGLKFGIFSSHDTVIAPLMSALTNRAWECELPRFASDIVFELLAGDVLRVFYQNRPVKLAACGEFACPIAAVFAGFAPFKLDAESRKGMCETEFAQ</sequence>
<evidence type="ECO:0000313" key="5">
    <source>
        <dbReference type="Proteomes" id="UP000018208"/>
    </source>
</evidence>
<dbReference type="OrthoDB" id="5821688at2759"/>
<dbReference type="InterPro" id="IPR000560">
    <property type="entry name" value="His_Pase_clade-2"/>
</dbReference>
<dbReference type="EMBL" id="KI545949">
    <property type="protein sequence ID" value="EST49536.1"/>
    <property type="molecule type" value="Genomic_DNA"/>
</dbReference>
<dbReference type="InterPro" id="IPR029033">
    <property type="entry name" value="His_PPase_superfam"/>
</dbReference>
<name>V6M0G6_9EUKA</name>
<dbReference type="Pfam" id="PF00328">
    <property type="entry name" value="His_Phos_2"/>
    <property type="match status" value="1"/>
</dbReference>
<gene>
    <name evidence="3" type="ORF">SS50377_10140</name>
    <name evidence="4" type="ORF">SS50377_20687</name>
</gene>
<evidence type="ECO:0000256" key="2">
    <source>
        <dbReference type="ARBA" id="ARBA00022801"/>
    </source>
</evidence>
<dbReference type="GO" id="GO:0016791">
    <property type="term" value="F:phosphatase activity"/>
    <property type="evidence" value="ECO:0007669"/>
    <property type="project" value="TreeGrafter"/>
</dbReference>
<proteinExistence type="inferred from homology"/>
<dbReference type="Proteomes" id="UP000018208">
    <property type="component" value="Unassembled WGS sequence"/>
</dbReference>
<reference evidence="3 4" key="1">
    <citation type="journal article" date="2014" name="PLoS Genet.">
        <title>The Genome of Spironucleus salmonicida Highlights a Fish Pathogen Adapted to Fluctuating Environments.</title>
        <authorList>
            <person name="Xu F."/>
            <person name="Jerlstrom-Hultqvist J."/>
            <person name="Einarsson E."/>
            <person name="Astvaldsson A."/>
            <person name="Svard S.G."/>
            <person name="Andersson J.O."/>
        </authorList>
    </citation>
    <scope>NUCLEOTIDE SEQUENCE</scope>
    <source>
        <strain evidence="4">ATCC 50377</strain>
    </source>
</reference>
<evidence type="ECO:0000256" key="1">
    <source>
        <dbReference type="ARBA" id="ARBA00005375"/>
    </source>
</evidence>
<dbReference type="InterPro" id="IPR050645">
    <property type="entry name" value="Histidine_acid_phosphatase"/>
</dbReference>
<dbReference type="SUPFAM" id="SSF53254">
    <property type="entry name" value="Phosphoglycerate mutase-like"/>
    <property type="match status" value="1"/>
</dbReference>
<keyword evidence="2" id="KW-0378">Hydrolase</keyword>
<dbReference type="PANTHER" id="PTHR11567:SF110">
    <property type="entry name" value="2-PHOSPHOXYLOSE PHOSPHATASE 1"/>
    <property type="match status" value="1"/>
</dbReference>
<evidence type="ECO:0000313" key="3">
    <source>
        <dbReference type="EMBL" id="EST49536.1"/>
    </source>
</evidence>